<accession>A0A3L8DX11</accession>
<gene>
    <name evidence="3" type="ORF">DMN91_003069</name>
</gene>
<reference evidence="3" key="2">
    <citation type="submission" date="2018-07" db="EMBL/GenBank/DDBJ databases">
        <authorList>
            <person name="Mckenzie S.K."/>
            <person name="Kronauer D.J.C."/>
        </authorList>
    </citation>
    <scope>NUCLEOTIDE SEQUENCE</scope>
    <source>
        <strain evidence="3">Clonal line C1</strain>
    </source>
</reference>
<comment type="caution">
    <text evidence="3">The sequence shown here is derived from an EMBL/GenBank/DDBJ whole genome shotgun (WGS) entry which is preliminary data.</text>
</comment>
<evidence type="ECO:0000256" key="2">
    <source>
        <dbReference type="SAM" id="SignalP"/>
    </source>
</evidence>
<dbReference type="AlphaFoldDB" id="A0A3L8DX11"/>
<name>A0A3L8DX11_OOCBI</name>
<proteinExistence type="predicted"/>
<organism evidence="3">
    <name type="scientific">Ooceraea biroi</name>
    <name type="common">Clonal raider ant</name>
    <name type="synonym">Cerapachys biroi</name>
    <dbReference type="NCBI Taxonomy" id="2015173"/>
    <lineage>
        <taxon>Eukaryota</taxon>
        <taxon>Metazoa</taxon>
        <taxon>Ecdysozoa</taxon>
        <taxon>Arthropoda</taxon>
        <taxon>Hexapoda</taxon>
        <taxon>Insecta</taxon>
        <taxon>Pterygota</taxon>
        <taxon>Neoptera</taxon>
        <taxon>Endopterygota</taxon>
        <taxon>Hymenoptera</taxon>
        <taxon>Apocrita</taxon>
        <taxon>Aculeata</taxon>
        <taxon>Formicoidea</taxon>
        <taxon>Formicidae</taxon>
        <taxon>Dorylinae</taxon>
        <taxon>Ooceraea</taxon>
    </lineage>
</organism>
<keyword evidence="2" id="KW-0732">Signal</keyword>
<evidence type="ECO:0000256" key="1">
    <source>
        <dbReference type="SAM" id="MobiDB-lite"/>
    </source>
</evidence>
<feature type="signal peptide" evidence="2">
    <location>
        <begin position="1"/>
        <end position="16"/>
    </location>
</feature>
<feature type="region of interest" description="Disordered" evidence="1">
    <location>
        <begin position="219"/>
        <end position="242"/>
    </location>
</feature>
<dbReference type="Proteomes" id="UP000279307">
    <property type="component" value="Chromosome 3"/>
</dbReference>
<feature type="chain" id="PRO_5018259466" evidence="2">
    <location>
        <begin position="17"/>
        <end position="286"/>
    </location>
</feature>
<protein>
    <submittedName>
        <fullName evidence="3">Uncharacterized protein</fullName>
    </submittedName>
</protein>
<dbReference type="OrthoDB" id="6376425at2759"/>
<sequence length="286" mass="32529">MRTAAVWIAFILTCTSESFIAGMRYIDPQPGSNGDIGDKRVDLTEPSCDELRAMWRYTKRQSRAAKTTNGYPMYPPFYSNVWHNVAFPDRTKFSPGYRETFAFAGRHVGRPRSRAAGGAPIYGRMVHKAPAGSRWRNAMRGPSRTRAFEEFSRQYGTVNRFTPNNRRITSFRVGGGISPPKSQLPQSGSFEALKKIIQAERARELQEQHVAEQMETEIAGKQSTDDEQEDAQQLPKHFFDPMPPVYEITPKVNYDNNQRRYSASNIPNFSMAWSRSGPVSREYVSP</sequence>
<evidence type="ECO:0000313" key="3">
    <source>
        <dbReference type="EMBL" id="RLU24977.1"/>
    </source>
</evidence>
<dbReference type="EMBL" id="QOIP01000003">
    <property type="protein sequence ID" value="RLU24977.1"/>
    <property type="molecule type" value="Genomic_DNA"/>
</dbReference>
<reference evidence="3" key="1">
    <citation type="journal article" date="2018" name="Genome Res.">
        <title>The genomic architecture and molecular evolution of ant odorant receptors.</title>
        <authorList>
            <person name="McKenzie S.K."/>
            <person name="Kronauer D.J.C."/>
        </authorList>
    </citation>
    <scope>NUCLEOTIDE SEQUENCE [LARGE SCALE GENOMIC DNA]</scope>
    <source>
        <strain evidence="3">Clonal line C1</strain>
    </source>
</reference>